<evidence type="ECO:0000313" key="2">
    <source>
        <dbReference type="Proteomes" id="UP000193144"/>
    </source>
</evidence>
<comment type="caution">
    <text evidence="1">The sequence shown here is derived from an EMBL/GenBank/DDBJ whole genome shotgun (WGS) entry which is preliminary data.</text>
</comment>
<dbReference type="Proteomes" id="UP000193144">
    <property type="component" value="Unassembled WGS sequence"/>
</dbReference>
<keyword evidence="2" id="KW-1185">Reference proteome</keyword>
<organism evidence="1 2">
    <name type="scientific">Clohesyomyces aquaticus</name>
    <dbReference type="NCBI Taxonomy" id="1231657"/>
    <lineage>
        <taxon>Eukaryota</taxon>
        <taxon>Fungi</taxon>
        <taxon>Dikarya</taxon>
        <taxon>Ascomycota</taxon>
        <taxon>Pezizomycotina</taxon>
        <taxon>Dothideomycetes</taxon>
        <taxon>Pleosporomycetidae</taxon>
        <taxon>Pleosporales</taxon>
        <taxon>Lindgomycetaceae</taxon>
        <taxon>Clohesyomyces</taxon>
    </lineage>
</organism>
<sequence length="290" mass="31982">MDYSGHRHHERTPPYKLPAVRFCRHRTSAASFSSPARIMSLQLDGATDAGWLGPRVSRCMCWLSITGTEYARVHVDSGRRPRASSLECISCRQQRLLDGPNPASTSCLASASTSTHRHPAKPGAGRFLDAAFDSHSQTAFATVRYHHWKQRCSSSHPCTCLSPLGGFDALSKSLLDGDTRNRNSCAIRLACPPQAAHHRLLRRPANEEPGIYINFIIRRALRGAPGHHTNYVGSPLLGELSLCDTSDRRCPWSKRRSTDDCRHQAVNVLVRGRASPGAPGEARFAIRSRA</sequence>
<accession>A0A1Y1Z0Y1</accession>
<dbReference type="EMBL" id="MCFA01000142">
    <property type="protein sequence ID" value="ORY03846.1"/>
    <property type="molecule type" value="Genomic_DNA"/>
</dbReference>
<reference evidence="1 2" key="1">
    <citation type="submission" date="2016-07" db="EMBL/GenBank/DDBJ databases">
        <title>Pervasive Adenine N6-methylation of Active Genes in Fungi.</title>
        <authorList>
            <consortium name="DOE Joint Genome Institute"/>
            <person name="Mondo S.J."/>
            <person name="Dannebaum R.O."/>
            <person name="Kuo R.C."/>
            <person name="Labutti K."/>
            <person name="Haridas S."/>
            <person name="Kuo A."/>
            <person name="Salamov A."/>
            <person name="Ahrendt S.R."/>
            <person name="Lipzen A."/>
            <person name="Sullivan W."/>
            <person name="Andreopoulos W.B."/>
            <person name="Clum A."/>
            <person name="Lindquist E."/>
            <person name="Daum C."/>
            <person name="Ramamoorthy G.K."/>
            <person name="Gryganskyi A."/>
            <person name="Culley D."/>
            <person name="Magnuson J.K."/>
            <person name="James T.Y."/>
            <person name="O'Malley M.A."/>
            <person name="Stajich J.E."/>
            <person name="Spatafora J.W."/>
            <person name="Visel A."/>
            <person name="Grigoriev I.V."/>
        </authorList>
    </citation>
    <scope>NUCLEOTIDE SEQUENCE [LARGE SCALE GENOMIC DNA]</scope>
    <source>
        <strain evidence="1 2">CBS 115471</strain>
    </source>
</reference>
<evidence type="ECO:0000313" key="1">
    <source>
        <dbReference type="EMBL" id="ORY03846.1"/>
    </source>
</evidence>
<protein>
    <submittedName>
        <fullName evidence="1">Uncharacterized protein</fullName>
    </submittedName>
</protein>
<gene>
    <name evidence="1" type="ORF">BCR34DRAFT_66137</name>
</gene>
<proteinExistence type="predicted"/>
<name>A0A1Y1Z0Y1_9PLEO</name>
<dbReference type="AlphaFoldDB" id="A0A1Y1Z0Y1"/>